<keyword evidence="12" id="KW-1185">Reference proteome</keyword>
<evidence type="ECO:0000256" key="4">
    <source>
        <dbReference type="ARBA" id="ARBA00023065"/>
    </source>
</evidence>
<proteinExistence type="inferred from homology"/>
<comment type="caution">
    <text evidence="11">The sequence shown here is derived from an EMBL/GenBank/DDBJ whole genome shotgun (WGS) entry which is preliminary data.</text>
</comment>
<accession>A0A8J2KK71</accession>
<evidence type="ECO:0000256" key="7">
    <source>
        <dbReference type="ARBA" id="ARBA00037785"/>
    </source>
</evidence>
<feature type="non-terminal residue" evidence="11">
    <location>
        <position position="107"/>
    </location>
</feature>
<dbReference type="Proteomes" id="UP000708208">
    <property type="component" value="Unassembled WGS sequence"/>
</dbReference>
<feature type="non-terminal residue" evidence="11">
    <location>
        <position position="1"/>
    </location>
</feature>
<dbReference type="GO" id="GO:0015179">
    <property type="term" value="F:L-amino acid transmembrane transporter activity"/>
    <property type="evidence" value="ECO:0007669"/>
    <property type="project" value="TreeGrafter"/>
</dbReference>
<comment type="function">
    <text evidence="7">Unusual broad substrate spectrum amino acid:sodium cotransporter that promotes absorption of the D isomers of essential amino acids. Neutral amino acids are the preferred substrates, especially methionine and phenylalanine.</text>
</comment>
<keyword evidence="3 9" id="KW-0915">Sodium</keyword>
<reference evidence="11" key="1">
    <citation type="submission" date="2021-06" db="EMBL/GenBank/DDBJ databases">
        <authorList>
            <person name="Hodson N. C."/>
            <person name="Mongue J. A."/>
            <person name="Jaron S. K."/>
        </authorList>
    </citation>
    <scope>NUCLEOTIDE SEQUENCE</scope>
</reference>
<name>A0A8J2KK71_9HEXA</name>
<keyword evidence="4" id="KW-0406">Ion transport</keyword>
<organism evidence="11 12">
    <name type="scientific">Allacma fusca</name>
    <dbReference type="NCBI Taxonomy" id="39272"/>
    <lineage>
        <taxon>Eukaryota</taxon>
        <taxon>Metazoa</taxon>
        <taxon>Ecdysozoa</taxon>
        <taxon>Arthropoda</taxon>
        <taxon>Hexapoda</taxon>
        <taxon>Collembola</taxon>
        <taxon>Symphypleona</taxon>
        <taxon>Sminthuridae</taxon>
        <taxon>Allacma</taxon>
    </lineage>
</organism>
<keyword evidence="2" id="KW-0813">Transport</keyword>
<dbReference type="GO" id="GO:0089718">
    <property type="term" value="P:amino acid import across plasma membrane"/>
    <property type="evidence" value="ECO:0007669"/>
    <property type="project" value="TreeGrafter"/>
</dbReference>
<dbReference type="OrthoDB" id="6581954at2759"/>
<keyword evidence="6" id="KW-0739">Sodium transport</keyword>
<keyword evidence="10" id="KW-0472">Membrane</keyword>
<evidence type="ECO:0000256" key="5">
    <source>
        <dbReference type="ARBA" id="ARBA00023180"/>
    </source>
</evidence>
<keyword evidence="2" id="KW-0029">Amino-acid transport</keyword>
<dbReference type="Pfam" id="PF00209">
    <property type="entry name" value="SNF"/>
    <property type="match status" value="1"/>
</dbReference>
<dbReference type="PANTHER" id="PTHR11616:SF321">
    <property type="entry name" value="SODIUM-DEPENDENT NUTRIENT AMINO ACID TRANSPORTER 1-RELATED"/>
    <property type="match status" value="1"/>
</dbReference>
<evidence type="ECO:0000256" key="8">
    <source>
        <dbReference type="ARBA" id="ARBA00040215"/>
    </source>
</evidence>
<evidence type="ECO:0000256" key="10">
    <source>
        <dbReference type="SAM" id="Phobius"/>
    </source>
</evidence>
<comment type="similarity">
    <text evidence="1">Belongs to the sodium:neurotransmitter symporter (SNF) (TC 2.A.22) family.</text>
</comment>
<keyword evidence="5" id="KW-0325">Glycoprotein</keyword>
<dbReference type="EMBL" id="CAJVCH010370978">
    <property type="protein sequence ID" value="CAG7816465.1"/>
    <property type="molecule type" value="Genomic_DNA"/>
</dbReference>
<evidence type="ECO:0000256" key="6">
    <source>
        <dbReference type="ARBA" id="ARBA00023201"/>
    </source>
</evidence>
<gene>
    <name evidence="11" type="ORF">AFUS01_LOCUS27084</name>
</gene>
<dbReference type="GO" id="GO:0046872">
    <property type="term" value="F:metal ion binding"/>
    <property type="evidence" value="ECO:0007669"/>
    <property type="project" value="UniProtKB-KW"/>
</dbReference>
<evidence type="ECO:0000256" key="9">
    <source>
        <dbReference type="PIRSR" id="PIRSR600175-1"/>
    </source>
</evidence>
<keyword evidence="10" id="KW-0812">Transmembrane</keyword>
<evidence type="ECO:0000256" key="1">
    <source>
        <dbReference type="ARBA" id="ARBA00006459"/>
    </source>
</evidence>
<evidence type="ECO:0000313" key="12">
    <source>
        <dbReference type="Proteomes" id="UP000708208"/>
    </source>
</evidence>
<feature type="transmembrane region" description="Helical" evidence="10">
    <location>
        <begin position="6"/>
        <end position="31"/>
    </location>
</feature>
<keyword evidence="9" id="KW-0479">Metal-binding</keyword>
<dbReference type="GO" id="GO:0005283">
    <property type="term" value="F:amino acid:sodium symporter activity"/>
    <property type="evidence" value="ECO:0007669"/>
    <property type="project" value="TreeGrafter"/>
</dbReference>
<sequence>LLDLQVWYAAVVQCFFSLGMGFGPIIMNASFNSFRHNVYRDAMIISLMDTFTSLLAGFTIFSILGNLAFQLDVDVSHVAKTGPGLAFISYPMAVSQFTFFPQLFSVL</sequence>
<dbReference type="InterPro" id="IPR000175">
    <property type="entry name" value="Na/ntran_symport"/>
</dbReference>
<evidence type="ECO:0000313" key="11">
    <source>
        <dbReference type="EMBL" id="CAG7816465.1"/>
    </source>
</evidence>
<dbReference type="PROSITE" id="PS50267">
    <property type="entry name" value="NA_NEUROTRAN_SYMP_3"/>
    <property type="match status" value="1"/>
</dbReference>
<feature type="binding site" evidence="9">
    <location>
        <position position="17"/>
    </location>
    <ligand>
        <name>Na(+)</name>
        <dbReference type="ChEBI" id="CHEBI:29101"/>
        <label>1</label>
    </ligand>
</feature>
<feature type="transmembrane region" description="Helical" evidence="10">
    <location>
        <begin position="84"/>
        <end position="104"/>
    </location>
</feature>
<dbReference type="GO" id="GO:0005886">
    <property type="term" value="C:plasma membrane"/>
    <property type="evidence" value="ECO:0007669"/>
    <property type="project" value="TreeGrafter"/>
</dbReference>
<evidence type="ECO:0000256" key="2">
    <source>
        <dbReference type="ARBA" id="ARBA00022970"/>
    </source>
</evidence>
<evidence type="ECO:0000256" key="3">
    <source>
        <dbReference type="ARBA" id="ARBA00023053"/>
    </source>
</evidence>
<dbReference type="PANTHER" id="PTHR11616">
    <property type="entry name" value="SODIUM/CHLORIDE DEPENDENT TRANSPORTER"/>
    <property type="match status" value="1"/>
</dbReference>
<keyword evidence="10" id="KW-1133">Transmembrane helix</keyword>
<dbReference type="AlphaFoldDB" id="A0A8J2KK71"/>
<protein>
    <recommendedName>
        <fullName evidence="8">Sodium-dependent nutrient amino acid transporter 1</fullName>
    </recommendedName>
</protein>
<feature type="transmembrane region" description="Helical" evidence="10">
    <location>
        <begin position="43"/>
        <end position="64"/>
    </location>
</feature>